<dbReference type="PANTHER" id="PTHR35841:SF1">
    <property type="entry name" value="PHOSPHONATES-BINDING PERIPLASMIC PROTEIN"/>
    <property type="match status" value="1"/>
</dbReference>
<comment type="caution">
    <text evidence="1">The sequence shown here is derived from an EMBL/GenBank/DDBJ whole genome shotgun (WGS) entry which is preliminary data.</text>
</comment>
<name>A0A0D0QBC9_9RHOB</name>
<evidence type="ECO:0000313" key="2">
    <source>
        <dbReference type="Proteomes" id="UP000035100"/>
    </source>
</evidence>
<organism evidence="1 2">
    <name type="scientific">Wenxinia marina DSM 24838</name>
    <dbReference type="NCBI Taxonomy" id="1123501"/>
    <lineage>
        <taxon>Bacteria</taxon>
        <taxon>Pseudomonadati</taxon>
        <taxon>Pseudomonadota</taxon>
        <taxon>Alphaproteobacteria</taxon>
        <taxon>Rhodobacterales</taxon>
        <taxon>Roseobacteraceae</taxon>
        <taxon>Wenxinia</taxon>
    </lineage>
</organism>
<dbReference type="OrthoDB" id="7353682at2"/>
<keyword evidence="2" id="KW-1185">Reference proteome</keyword>
<dbReference type="STRING" id="1123501.Wenmar_03208"/>
<dbReference type="EMBL" id="AONG01000016">
    <property type="protein sequence ID" value="KIQ68198.1"/>
    <property type="molecule type" value="Genomic_DNA"/>
</dbReference>
<dbReference type="SUPFAM" id="SSF53850">
    <property type="entry name" value="Periplasmic binding protein-like II"/>
    <property type="match status" value="1"/>
</dbReference>
<dbReference type="RefSeq" id="WP_018302318.1">
    <property type="nucleotide sequence ID" value="NZ_KB902283.1"/>
</dbReference>
<dbReference type="Gene3D" id="3.40.190.10">
    <property type="entry name" value="Periplasmic binding protein-like II"/>
    <property type="match status" value="1"/>
</dbReference>
<proteinExistence type="predicted"/>
<dbReference type="PANTHER" id="PTHR35841">
    <property type="entry name" value="PHOSPHONATES-BINDING PERIPLASMIC PROTEIN"/>
    <property type="match status" value="1"/>
</dbReference>
<dbReference type="Proteomes" id="UP000035100">
    <property type="component" value="Unassembled WGS sequence"/>
</dbReference>
<evidence type="ECO:0000313" key="1">
    <source>
        <dbReference type="EMBL" id="KIQ68198.1"/>
    </source>
</evidence>
<dbReference type="Pfam" id="PF12974">
    <property type="entry name" value="Phosphonate-bd"/>
    <property type="match status" value="1"/>
</dbReference>
<dbReference type="eggNOG" id="COG3221">
    <property type="taxonomic scope" value="Bacteria"/>
</dbReference>
<protein>
    <submittedName>
        <fullName evidence="1">ABC-type phosphate/phosphonate transport system, periplasmic component</fullName>
    </submittedName>
</protein>
<dbReference type="PATRIC" id="fig|1123501.6.peg.3330"/>
<reference evidence="1 2" key="1">
    <citation type="submission" date="2013-01" db="EMBL/GenBank/DDBJ databases">
        <authorList>
            <person name="Fiebig A."/>
            <person name="Goeker M."/>
            <person name="Klenk H.-P.P."/>
        </authorList>
    </citation>
    <scope>NUCLEOTIDE SEQUENCE [LARGE SCALE GENOMIC DNA]</scope>
    <source>
        <strain evidence="1 2">DSM 24838</strain>
    </source>
</reference>
<sequence length="252" mass="26978">MFAALPMYDRPETAAAHDALWTGIRDRLRSDGIDAPASLDRETDHMAGWARDDLLLGQICNLPLRVLHRRRLTVLGCGDYGLDGTAPGLYRSLFVVRDDHPARRPEDAVHEPFAYNDALSWSGWGAPWHWADANGLFLTPALATGAHTASARAVADGRAGLAAIDAITWRALQRWEPAAARLRVIGRTGASPGQSFVTARPEHADAIRAALAAAIAGLPSEHAATLGLRGIVRLPDTAYDLAVPPDPQAIAA</sequence>
<accession>A0A0D0QBC9</accession>
<dbReference type="AlphaFoldDB" id="A0A0D0QBC9"/>
<gene>
    <name evidence="1" type="ORF">Wenmar_03208</name>
</gene>